<dbReference type="HOGENOM" id="CLU_057739_0_0_1"/>
<dbReference type="GO" id="GO:0005524">
    <property type="term" value="F:ATP binding"/>
    <property type="evidence" value="ECO:0007669"/>
    <property type="project" value="UniProtKB-KW"/>
</dbReference>
<dbReference type="PROSITE" id="PS50011">
    <property type="entry name" value="PROTEIN_KINASE_DOM"/>
    <property type="match status" value="1"/>
</dbReference>
<organism evidence="5 6">
    <name type="scientific">Penicillium expansum</name>
    <name type="common">Blue mold rot fungus</name>
    <dbReference type="NCBI Taxonomy" id="27334"/>
    <lineage>
        <taxon>Eukaryota</taxon>
        <taxon>Fungi</taxon>
        <taxon>Dikarya</taxon>
        <taxon>Ascomycota</taxon>
        <taxon>Pezizomycotina</taxon>
        <taxon>Eurotiomycetes</taxon>
        <taxon>Eurotiomycetidae</taxon>
        <taxon>Eurotiales</taxon>
        <taxon>Aspergillaceae</taxon>
        <taxon>Penicillium</taxon>
    </lineage>
</organism>
<evidence type="ECO:0000259" key="4">
    <source>
        <dbReference type="PROSITE" id="PS50011"/>
    </source>
</evidence>
<dbReference type="GO" id="GO:0004672">
    <property type="term" value="F:protein kinase activity"/>
    <property type="evidence" value="ECO:0007669"/>
    <property type="project" value="InterPro"/>
</dbReference>
<dbReference type="InterPro" id="IPR011009">
    <property type="entry name" value="Kinase-like_dom_sf"/>
</dbReference>
<feature type="domain" description="Protein kinase" evidence="4">
    <location>
        <begin position="109"/>
        <end position="338"/>
    </location>
</feature>
<protein>
    <recommendedName>
        <fullName evidence="4">Protein kinase domain-containing protein</fullName>
    </recommendedName>
</protein>
<gene>
    <name evidence="5" type="ORF">PEX2_055670</name>
</gene>
<comment type="similarity">
    <text evidence="1">Belongs to the protein kinase superfamily. STE Ser/Thr protein kinase family. STE20 subfamily.</text>
</comment>
<dbReference type="InterPro" id="IPR000719">
    <property type="entry name" value="Prot_kinase_dom"/>
</dbReference>
<evidence type="ECO:0000256" key="1">
    <source>
        <dbReference type="ARBA" id="ARBA00008874"/>
    </source>
</evidence>
<dbReference type="PANTHER" id="PTHR45832:SF22">
    <property type="entry name" value="SERINE_THREONINE-PROTEIN KINASE SAMKA-RELATED"/>
    <property type="match status" value="1"/>
</dbReference>
<accession>A0A0A2J5P1</accession>
<dbReference type="InterPro" id="IPR051931">
    <property type="entry name" value="PAK3-like"/>
</dbReference>
<sequence length="338" mass="38317">MTDNRWTLFSRSTDIASGIIPQNNDHDDSREIESHTDINENRITVFPRSEEICDSEFDARNISQPQNREVRRFQIPERWLQLPIKRTIKADEPHPKRQMLSFCKDHTPWMKYEKFKEGAKPGKTCLAYATDSPGTVVAIKEYKTSGIDKTCHLKMISHPNIVNLLDAFKQSRTLYLAYEIMDLSLEQLQSGIRLKESDLAFICKELLYGLWYIHRDLGVCHTALTCDNVFISSQGNVKIANIAACLLERHQGSEQFDIKSIGIMICKVLEPGLSAHDLEASYASLSHGSDGIRTFISTTARATIQALLQHVFISYAAAEGCLVVPVMKVRGLVLHDYE</sequence>
<proteinExistence type="inferred from homology"/>
<name>A0A0A2J5P1_PENEN</name>
<dbReference type="STRING" id="27334.A0A0A2J5P1"/>
<dbReference type="Gene3D" id="1.10.510.10">
    <property type="entry name" value="Transferase(Phosphotransferase) domain 1"/>
    <property type="match status" value="1"/>
</dbReference>
<dbReference type="VEuPathDB" id="FungiDB:PEXP_107490"/>
<dbReference type="SMART" id="SM00220">
    <property type="entry name" value="S_TKc"/>
    <property type="match status" value="1"/>
</dbReference>
<dbReference type="EMBL" id="JQFZ01000356">
    <property type="protein sequence ID" value="KGO50096.1"/>
    <property type="molecule type" value="Genomic_DNA"/>
</dbReference>
<keyword evidence="3" id="KW-0067">ATP-binding</keyword>
<dbReference type="Pfam" id="PF00069">
    <property type="entry name" value="Pkinase"/>
    <property type="match status" value="1"/>
</dbReference>
<evidence type="ECO:0000256" key="2">
    <source>
        <dbReference type="ARBA" id="ARBA00022741"/>
    </source>
</evidence>
<dbReference type="Gene3D" id="3.30.200.20">
    <property type="entry name" value="Phosphorylase Kinase, domain 1"/>
    <property type="match status" value="1"/>
</dbReference>
<keyword evidence="6" id="KW-1185">Reference proteome</keyword>
<reference evidence="5 6" key="1">
    <citation type="journal article" date="2015" name="Mol. Plant Microbe Interact.">
        <title>Genome, transcriptome, and functional analyses of Penicillium expansum provide new insights into secondary metabolism and pathogenicity.</title>
        <authorList>
            <person name="Ballester A.R."/>
            <person name="Marcet-Houben M."/>
            <person name="Levin E."/>
            <person name="Sela N."/>
            <person name="Selma-Lazaro C."/>
            <person name="Carmona L."/>
            <person name="Wisniewski M."/>
            <person name="Droby S."/>
            <person name="Gonzalez-Candelas L."/>
            <person name="Gabaldon T."/>
        </authorList>
    </citation>
    <scope>NUCLEOTIDE SEQUENCE [LARGE SCALE GENOMIC DNA]</scope>
    <source>
        <strain evidence="5 6">MD-8</strain>
    </source>
</reference>
<keyword evidence="2" id="KW-0547">Nucleotide-binding</keyword>
<dbReference type="Proteomes" id="UP000030143">
    <property type="component" value="Unassembled WGS sequence"/>
</dbReference>
<evidence type="ECO:0000313" key="5">
    <source>
        <dbReference type="EMBL" id="KGO50096.1"/>
    </source>
</evidence>
<dbReference type="GeneID" id="27678260"/>
<evidence type="ECO:0000256" key="3">
    <source>
        <dbReference type="ARBA" id="ARBA00022840"/>
    </source>
</evidence>
<dbReference type="PANTHER" id="PTHR45832">
    <property type="entry name" value="SERINE/THREONINE-PROTEIN KINASE SAMKA-RELATED-RELATED"/>
    <property type="match status" value="1"/>
</dbReference>
<dbReference type="AlphaFoldDB" id="A0A0A2J5P1"/>
<comment type="caution">
    <text evidence="5">The sequence shown here is derived from an EMBL/GenBank/DDBJ whole genome shotgun (WGS) entry which is preliminary data.</text>
</comment>
<dbReference type="RefSeq" id="XP_016593383.1">
    <property type="nucleotide sequence ID" value="XM_016742841.1"/>
</dbReference>
<evidence type="ECO:0000313" key="6">
    <source>
        <dbReference type="Proteomes" id="UP000030143"/>
    </source>
</evidence>
<dbReference type="SUPFAM" id="SSF56112">
    <property type="entry name" value="Protein kinase-like (PK-like)"/>
    <property type="match status" value="1"/>
</dbReference>